<comment type="caution">
    <text evidence="3">The sequence shown here is derived from an EMBL/GenBank/DDBJ whole genome shotgun (WGS) entry which is preliminary data.</text>
</comment>
<evidence type="ECO:0000313" key="4">
    <source>
        <dbReference type="Proteomes" id="UP000616769"/>
    </source>
</evidence>
<feature type="transmembrane region" description="Helical" evidence="2">
    <location>
        <begin position="7"/>
        <end position="30"/>
    </location>
</feature>
<accession>A0A132A666</accession>
<feature type="region of interest" description="Disordered" evidence="1">
    <location>
        <begin position="240"/>
        <end position="271"/>
    </location>
</feature>
<evidence type="ECO:0000313" key="3">
    <source>
        <dbReference type="EMBL" id="KPM06452.1"/>
    </source>
</evidence>
<feature type="transmembrane region" description="Helical" evidence="2">
    <location>
        <begin position="68"/>
        <end position="90"/>
    </location>
</feature>
<dbReference type="AlphaFoldDB" id="A0A132A666"/>
<proteinExistence type="predicted"/>
<gene>
    <name evidence="3" type="ORF">QR98_0049280</name>
</gene>
<dbReference type="VEuPathDB" id="VectorBase:SSCA001614"/>
<feature type="compositionally biased region" description="Low complexity" evidence="1">
    <location>
        <begin position="399"/>
        <end position="412"/>
    </location>
</feature>
<feature type="compositionally biased region" description="Pro residues" evidence="1">
    <location>
        <begin position="246"/>
        <end position="263"/>
    </location>
</feature>
<reference evidence="3 4" key="1">
    <citation type="journal article" date="2015" name="Parasit. Vectors">
        <title>Draft genome of the scabies mite.</title>
        <authorList>
            <person name="Rider S.D.Jr."/>
            <person name="Morgan M.S."/>
            <person name="Arlian L.G."/>
        </authorList>
    </citation>
    <scope>NUCLEOTIDE SEQUENCE [LARGE SCALE GENOMIC DNA]</scope>
    <source>
        <strain evidence="3">Arlian Lab</strain>
    </source>
</reference>
<keyword evidence="2" id="KW-0472">Membrane</keyword>
<evidence type="ECO:0000256" key="1">
    <source>
        <dbReference type="SAM" id="MobiDB-lite"/>
    </source>
</evidence>
<dbReference type="OrthoDB" id="6499417at2759"/>
<keyword evidence="2" id="KW-1133">Transmembrane helix</keyword>
<dbReference type="EMBL" id="JXLN01010888">
    <property type="protein sequence ID" value="KPM06452.1"/>
    <property type="molecule type" value="Genomic_DNA"/>
</dbReference>
<sequence length="441" mass="49820">MNRYRAMTYVLVVSNIVMLVTMFIAAFWGFTYPKIVMDGYESGKSAFVAAFMCCLAGICLCGLNFQNYYFLVTYAVLHLLIMLNQLFSLLPFTWTRIPNYPLTGNVSTQVYIMLVPKIFLVTFAFALAYKLRSDEKRNELARADGFHQRLPCHIVPRTVCEQNRGQSAPLNSSSMFGTQDRNAVGYGTANDRQATAVPLSNTSQIQCPVSQSHPMRMMSNVTGPNGSLQNVQLPTVSASALHNNPQQPPPPHLPPTTQLPPPSSSANTSTNRIIQTPPIYPLHRPNVTDVSINSTNRPLILPTSNPLYHRPLTTVPSTKCPSRLIGNHSNSCGAGLNDISMIQDHDSMTRARSTVMQWRPGPYQTGSPITPSKHHHHHHHHHHHQSNQQQQHHHHHSHQQQSHHSQSHHQQSNTIQQQWWLNSAKQQQYSPYYRDVYNPNF</sequence>
<evidence type="ECO:0000256" key="2">
    <source>
        <dbReference type="SAM" id="Phobius"/>
    </source>
</evidence>
<feature type="transmembrane region" description="Helical" evidence="2">
    <location>
        <begin position="110"/>
        <end position="129"/>
    </location>
</feature>
<protein>
    <submittedName>
        <fullName evidence="3">Uncharacterized protein</fullName>
    </submittedName>
</protein>
<organism evidence="3 4">
    <name type="scientific">Sarcoptes scabiei</name>
    <name type="common">Itch mite</name>
    <name type="synonym">Acarus scabiei</name>
    <dbReference type="NCBI Taxonomy" id="52283"/>
    <lineage>
        <taxon>Eukaryota</taxon>
        <taxon>Metazoa</taxon>
        <taxon>Ecdysozoa</taxon>
        <taxon>Arthropoda</taxon>
        <taxon>Chelicerata</taxon>
        <taxon>Arachnida</taxon>
        <taxon>Acari</taxon>
        <taxon>Acariformes</taxon>
        <taxon>Sarcoptiformes</taxon>
        <taxon>Astigmata</taxon>
        <taxon>Psoroptidia</taxon>
        <taxon>Sarcoptoidea</taxon>
        <taxon>Sarcoptidae</taxon>
        <taxon>Sarcoptinae</taxon>
        <taxon>Sarcoptes</taxon>
    </lineage>
</organism>
<dbReference type="Proteomes" id="UP000616769">
    <property type="component" value="Unassembled WGS sequence"/>
</dbReference>
<feature type="transmembrane region" description="Helical" evidence="2">
    <location>
        <begin position="42"/>
        <end position="61"/>
    </location>
</feature>
<feature type="region of interest" description="Disordered" evidence="1">
    <location>
        <begin position="358"/>
        <end position="416"/>
    </location>
</feature>
<name>A0A132A666_SARSC</name>
<keyword evidence="2" id="KW-0812">Transmembrane</keyword>
<feature type="compositionally biased region" description="Basic residues" evidence="1">
    <location>
        <begin position="372"/>
        <end position="398"/>
    </location>
</feature>